<name>A0A918LYF9_9ACTN</name>
<keyword evidence="2" id="KW-1185">Reference proteome</keyword>
<organism evidence="1 2">
    <name type="scientific">Streptomyces phaeofaciens</name>
    <dbReference type="NCBI Taxonomy" id="68254"/>
    <lineage>
        <taxon>Bacteria</taxon>
        <taxon>Bacillati</taxon>
        <taxon>Actinomycetota</taxon>
        <taxon>Actinomycetes</taxon>
        <taxon>Kitasatosporales</taxon>
        <taxon>Streptomycetaceae</taxon>
        <taxon>Streptomyces</taxon>
    </lineage>
</organism>
<evidence type="ECO:0000313" key="2">
    <source>
        <dbReference type="Proteomes" id="UP000646776"/>
    </source>
</evidence>
<protein>
    <submittedName>
        <fullName evidence="1">Uncharacterized protein</fullName>
    </submittedName>
</protein>
<dbReference type="Proteomes" id="UP000646776">
    <property type="component" value="Unassembled WGS sequence"/>
</dbReference>
<dbReference type="RefSeq" id="WP_189713949.1">
    <property type="nucleotide sequence ID" value="NZ_BMSA01000017.1"/>
</dbReference>
<evidence type="ECO:0000313" key="1">
    <source>
        <dbReference type="EMBL" id="GGT69031.1"/>
    </source>
</evidence>
<accession>A0A918LYF9</accession>
<reference evidence="1" key="2">
    <citation type="submission" date="2020-09" db="EMBL/GenBank/DDBJ databases">
        <authorList>
            <person name="Sun Q."/>
            <person name="Ohkuma M."/>
        </authorList>
    </citation>
    <scope>NUCLEOTIDE SEQUENCE</scope>
    <source>
        <strain evidence="1">JCM 4125</strain>
    </source>
</reference>
<reference evidence="1" key="1">
    <citation type="journal article" date="2014" name="Int. J. Syst. Evol. Microbiol.">
        <title>Complete genome sequence of Corynebacterium casei LMG S-19264T (=DSM 44701T), isolated from a smear-ripened cheese.</title>
        <authorList>
            <consortium name="US DOE Joint Genome Institute (JGI-PGF)"/>
            <person name="Walter F."/>
            <person name="Albersmeier A."/>
            <person name="Kalinowski J."/>
            <person name="Ruckert C."/>
        </authorList>
    </citation>
    <scope>NUCLEOTIDE SEQUENCE</scope>
    <source>
        <strain evidence="1">JCM 4125</strain>
    </source>
</reference>
<dbReference type="AlphaFoldDB" id="A0A918LYF9"/>
<proteinExistence type="predicted"/>
<gene>
    <name evidence="1" type="ORF">GCM10010226_53630</name>
</gene>
<dbReference type="EMBL" id="BMSA01000017">
    <property type="protein sequence ID" value="GGT69031.1"/>
    <property type="molecule type" value="Genomic_DNA"/>
</dbReference>
<sequence length="141" mass="16036">MRLDWPDFQLEVRPDGHLRFEWRRYGQVKSHVSFCDQLRLLPQGADGLSQWVFHLRSPAGPTPGLLVVRVDVPAERLPEAEEYTERLRLHFRIPEHRDDPAEEAPIQRVPLDAPQWIAAPAGVASEELFAAVMARVDGDPG</sequence>
<comment type="caution">
    <text evidence="1">The sequence shown here is derived from an EMBL/GenBank/DDBJ whole genome shotgun (WGS) entry which is preliminary data.</text>
</comment>